<dbReference type="PROSITE" id="PS00105">
    <property type="entry name" value="AA_TRANSFER_CLASS_1"/>
    <property type="match status" value="1"/>
</dbReference>
<evidence type="ECO:0000313" key="8">
    <source>
        <dbReference type="Proteomes" id="UP000264056"/>
    </source>
</evidence>
<dbReference type="InterPro" id="IPR004839">
    <property type="entry name" value="Aminotransferase_I/II_large"/>
</dbReference>
<dbReference type="EMBL" id="CP031733">
    <property type="protein sequence ID" value="AXQ78921.1"/>
    <property type="molecule type" value="Genomic_DNA"/>
</dbReference>
<dbReference type="EMBL" id="QVQY01000028">
    <property type="protein sequence ID" value="RFU50409.1"/>
    <property type="molecule type" value="Genomic_DNA"/>
</dbReference>
<name>A0A372KK46_9STRE</name>
<feature type="domain" description="Aminotransferase class I/classII large" evidence="2">
    <location>
        <begin position="57"/>
        <end position="363"/>
    </location>
</feature>
<dbReference type="KEGG" id="schj:DDV21_007410"/>
<evidence type="ECO:0000313" key="6">
    <source>
        <dbReference type="Proteomes" id="UP000246115"/>
    </source>
</evidence>
<evidence type="ECO:0000313" key="4">
    <source>
        <dbReference type="EMBL" id="RFU50409.1"/>
    </source>
</evidence>
<dbReference type="OrthoDB" id="9802328at2"/>
<dbReference type="EC" id="2.6.1.-" evidence="1"/>
<keyword evidence="1 5" id="KW-0032">Aminotransferase</keyword>
<dbReference type="PANTHER" id="PTHR43510">
    <property type="entry name" value="AMINOTRANSFERASE FUNCTION, HYPOTHETICAL (EUROFUNG)"/>
    <property type="match status" value="1"/>
</dbReference>
<dbReference type="Proteomes" id="UP000262901">
    <property type="component" value="Unassembled WGS sequence"/>
</dbReference>
<evidence type="ECO:0000313" key="3">
    <source>
        <dbReference type="EMBL" id="AXQ78921.1"/>
    </source>
</evidence>
<dbReference type="Pfam" id="PF00155">
    <property type="entry name" value="Aminotran_1_2"/>
    <property type="match status" value="1"/>
</dbReference>
<dbReference type="InterPro" id="IPR004838">
    <property type="entry name" value="NHTrfase_class1_PyrdxlP-BS"/>
</dbReference>
<proteinExistence type="inferred from homology"/>
<dbReference type="GO" id="GO:0030170">
    <property type="term" value="F:pyridoxal phosphate binding"/>
    <property type="evidence" value="ECO:0007669"/>
    <property type="project" value="InterPro"/>
</dbReference>
<gene>
    <name evidence="3" type="ORF">DDV21_007410</name>
    <name evidence="4" type="ORF">DDV22_08925</name>
    <name evidence="5" type="ORF">DDV23_08760</name>
</gene>
<dbReference type="CDD" id="cd00609">
    <property type="entry name" value="AAT_like"/>
    <property type="match status" value="1"/>
</dbReference>
<accession>A0A372KK46</accession>
<organism evidence="5 7">
    <name type="scientific">Streptococcus chenjunshii</name>
    <dbReference type="NCBI Taxonomy" id="2173853"/>
    <lineage>
        <taxon>Bacteria</taxon>
        <taxon>Bacillati</taxon>
        <taxon>Bacillota</taxon>
        <taxon>Bacilli</taxon>
        <taxon>Lactobacillales</taxon>
        <taxon>Streptococcaceae</taxon>
        <taxon>Streptococcus</taxon>
    </lineage>
</organism>
<dbReference type="SUPFAM" id="SSF53383">
    <property type="entry name" value="PLP-dependent transferases"/>
    <property type="match status" value="1"/>
</dbReference>
<reference evidence="4 8" key="1">
    <citation type="submission" date="2018-08" db="EMBL/GenBank/DDBJ databases">
        <title>Draft genome of Streptococcus sp .nov. Z2.</title>
        <authorList>
            <person name="Tian Z."/>
        </authorList>
    </citation>
    <scope>NUCLEOTIDE SEQUENCE [LARGE SCALE GENOMIC DNA]</scope>
    <source>
        <strain evidence="4 8">Z2</strain>
    </source>
</reference>
<dbReference type="EMBL" id="QVQZ01000024">
    <property type="protein sequence ID" value="RFU52637.1"/>
    <property type="molecule type" value="Genomic_DNA"/>
</dbReference>
<dbReference type="InterPro" id="IPR015421">
    <property type="entry name" value="PyrdxlP-dep_Trfase_major"/>
</dbReference>
<dbReference type="Gene3D" id="3.40.640.10">
    <property type="entry name" value="Type I PLP-dependent aspartate aminotransferase-like (Major domain)"/>
    <property type="match status" value="1"/>
</dbReference>
<accession>A0A346ND26</accession>
<reference evidence="3" key="4">
    <citation type="journal article" date="2019" name="Int. J. Syst. Evol. Microbiol.">
        <title>Streptococcus chenjunshii sp. nov. isolated from feces of Tibetan antelopes.</title>
        <authorList>
            <person name="Tian Z."/>
            <person name="Lu S."/>
            <person name="Jin D."/>
            <person name="Yang J."/>
            <person name="Pu J."/>
            <person name="Lai X.H."/>
            <person name="Bai X.N."/>
            <person name="Wu X.M."/>
            <person name="Li J."/>
            <person name="Wang S."/>
            <person name="Xu J."/>
        </authorList>
    </citation>
    <scope>NUCLEOTIDE SEQUENCE</scope>
    <source>
        <strain evidence="3">Z15</strain>
    </source>
</reference>
<dbReference type="PANTHER" id="PTHR43510:SF1">
    <property type="entry name" value="AMINOTRANSFERASE FUNCTION, HYPOTHETICAL (EUROFUNG)"/>
    <property type="match status" value="1"/>
</dbReference>
<dbReference type="InterPro" id="IPR015424">
    <property type="entry name" value="PyrdxlP-dep_Trfase"/>
</dbReference>
<dbReference type="Proteomes" id="UP000246115">
    <property type="component" value="Chromosome"/>
</dbReference>
<dbReference type="NCBIfam" id="NF005593">
    <property type="entry name" value="PRK07324.1"/>
    <property type="match status" value="1"/>
</dbReference>
<protein>
    <recommendedName>
        <fullName evidence="1">Aminotransferase</fullName>
        <ecNumber evidence="1">2.6.1.-</ecNumber>
    </recommendedName>
</protein>
<dbReference type="Gene3D" id="3.90.1150.10">
    <property type="entry name" value="Aspartate Aminotransferase, domain 1"/>
    <property type="match status" value="1"/>
</dbReference>
<evidence type="ECO:0000259" key="2">
    <source>
        <dbReference type="Pfam" id="PF00155"/>
    </source>
</evidence>
<comment type="similarity">
    <text evidence="1">Belongs to the class-I pyridoxal-phosphate-dependent aminotransferase family.</text>
</comment>
<evidence type="ECO:0000313" key="5">
    <source>
        <dbReference type="EMBL" id="RFU52637.1"/>
    </source>
</evidence>
<sequence length="371" mass="41960">MKLPRFGVEEWLNRYEKEAQYDIAGVSIASLSLTELFQLTATDSAVFFKDLTDRPQDYGWIEGSSSFKKAAACLYQNLKPDNIIQTNGATGANWLVLYAMIEPGDHVISLYPTYQQLYDIPRSLGAEVEFWHIKEEAGWLPDLDDLRRMVRSDTKMICLNNANNPTGAVMDADYLKELVSIAQSCGAYILSDEVYQSFGEQNFPAVADLYDKGISVNSLSKTYSLPGIRVGWVAAGEELIERLKTYRDYTMISVGVFADMVATLALENRQQILERNRRIVRTNLQLLKDWIRHEEKASLIPPDTVSTSFVRLDITQPVEEFCLELLKHYGVLVVPGSRFDREGHIRIGYCCQPETLKEGLKRLSLCLSAAN</sequence>
<reference evidence="6" key="3">
    <citation type="submission" date="2018-08" db="EMBL/GenBank/DDBJ databases">
        <title>Streptococcus chenjunshii sp. nov., isolated from stools sample of the Tibetan antelope in the Qinghai-Tibet plateau, China.</title>
        <authorList>
            <person name="Tian Z."/>
        </authorList>
    </citation>
    <scope>NUCLEOTIDE SEQUENCE [LARGE SCALE GENOMIC DNA]</scope>
    <source>
        <strain evidence="6">Z15</strain>
    </source>
</reference>
<keyword evidence="1 5" id="KW-0808">Transferase</keyword>
<evidence type="ECO:0000313" key="7">
    <source>
        <dbReference type="Proteomes" id="UP000262901"/>
    </source>
</evidence>
<keyword evidence="8" id="KW-1185">Reference proteome</keyword>
<comment type="cofactor">
    <cofactor evidence="1">
        <name>pyridoxal 5'-phosphate</name>
        <dbReference type="ChEBI" id="CHEBI:597326"/>
    </cofactor>
</comment>
<evidence type="ECO:0000256" key="1">
    <source>
        <dbReference type="RuleBase" id="RU000481"/>
    </source>
</evidence>
<dbReference type="RefSeq" id="WP_116878722.1">
    <property type="nucleotide sequence ID" value="NZ_CP031733.1"/>
</dbReference>
<dbReference type="InterPro" id="IPR015422">
    <property type="entry name" value="PyrdxlP-dep_Trfase_small"/>
</dbReference>
<dbReference type="GO" id="GO:0008483">
    <property type="term" value="F:transaminase activity"/>
    <property type="evidence" value="ECO:0007669"/>
    <property type="project" value="UniProtKB-KW"/>
</dbReference>
<dbReference type="AlphaFoldDB" id="A0A372KK46"/>
<reference evidence="5 7" key="2">
    <citation type="submission" date="2018-08" db="EMBL/GenBank/DDBJ databases">
        <title>Draft genome of Streptococcus sp. nov. Z1.</title>
        <authorList>
            <person name="Tian Z."/>
        </authorList>
    </citation>
    <scope>NUCLEOTIDE SEQUENCE [LARGE SCALE GENOMIC DNA]</scope>
    <source>
        <strain evidence="5">Z1</strain>
        <strain evidence="7">Z1(2018)</strain>
    </source>
</reference>
<dbReference type="Proteomes" id="UP000264056">
    <property type="component" value="Unassembled WGS sequence"/>
</dbReference>